<organism evidence="2 3">
    <name type="scientific">Volvox africanus</name>
    <dbReference type="NCBI Taxonomy" id="51714"/>
    <lineage>
        <taxon>Eukaryota</taxon>
        <taxon>Viridiplantae</taxon>
        <taxon>Chlorophyta</taxon>
        <taxon>core chlorophytes</taxon>
        <taxon>Chlorophyceae</taxon>
        <taxon>CS clade</taxon>
        <taxon>Chlamydomonadales</taxon>
        <taxon>Volvocaceae</taxon>
        <taxon>Volvox</taxon>
    </lineage>
</organism>
<sequence>MFGCSSILGIRQQSLLPNNQLYRARSVMVRAGGSNISPSVDTSGKISESVKVPATHAAPPDSRQSGPPSSAAPAAPAKRKGSWTPPYPSLVNTKPLPTEDVKTNIDM</sequence>
<accession>A0A8J4BKH6</accession>
<evidence type="ECO:0000313" key="2">
    <source>
        <dbReference type="EMBL" id="GIL62492.1"/>
    </source>
</evidence>
<feature type="compositionally biased region" description="Basic and acidic residues" evidence="1">
    <location>
        <begin position="97"/>
        <end position="107"/>
    </location>
</feature>
<keyword evidence="3" id="KW-1185">Reference proteome</keyword>
<protein>
    <submittedName>
        <fullName evidence="2">Uncharacterized protein</fullName>
    </submittedName>
</protein>
<reference evidence="2" key="1">
    <citation type="journal article" date="2021" name="Proc. Natl. Acad. Sci. U.S.A.">
        <title>Three genomes in the algal genus Volvox reveal the fate of a haploid sex-determining region after a transition to homothallism.</title>
        <authorList>
            <person name="Yamamoto K."/>
            <person name="Hamaji T."/>
            <person name="Kawai-Toyooka H."/>
            <person name="Matsuzaki R."/>
            <person name="Takahashi F."/>
            <person name="Nishimura Y."/>
            <person name="Kawachi M."/>
            <person name="Noguchi H."/>
            <person name="Minakuchi Y."/>
            <person name="Umen J.G."/>
            <person name="Toyoda A."/>
            <person name="Nozaki H."/>
        </authorList>
    </citation>
    <scope>NUCLEOTIDE SEQUENCE</scope>
    <source>
        <strain evidence="2">NIES-3780</strain>
    </source>
</reference>
<evidence type="ECO:0000256" key="1">
    <source>
        <dbReference type="SAM" id="MobiDB-lite"/>
    </source>
</evidence>
<evidence type="ECO:0000313" key="3">
    <source>
        <dbReference type="Proteomes" id="UP000747399"/>
    </source>
</evidence>
<gene>
    <name evidence="2" type="ORF">Vafri_16709</name>
</gene>
<feature type="region of interest" description="Disordered" evidence="1">
    <location>
        <begin position="33"/>
        <end position="107"/>
    </location>
</feature>
<comment type="caution">
    <text evidence="2">The sequence shown here is derived from an EMBL/GenBank/DDBJ whole genome shotgun (WGS) entry which is preliminary data.</text>
</comment>
<dbReference type="Proteomes" id="UP000747399">
    <property type="component" value="Unassembled WGS sequence"/>
</dbReference>
<dbReference type="EMBL" id="BNCO01000051">
    <property type="protein sequence ID" value="GIL62492.1"/>
    <property type="molecule type" value="Genomic_DNA"/>
</dbReference>
<dbReference type="AlphaFoldDB" id="A0A8J4BKH6"/>
<proteinExistence type="predicted"/>
<name>A0A8J4BKH6_9CHLO</name>
<feature type="compositionally biased region" description="Polar residues" evidence="1">
    <location>
        <begin position="34"/>
        <end position="46"/>
    </location>
</feature>
<feature type="compositionally biased region" description="Low complexity" evidence="1">
    <location>
        <begin position="67"/>
        <end position="76"/>
    </location>
</feature>